<dbReference type="RefSeq" id="WP_164327139.1">
    <property type="nucleotide sequence ID" value="NZ_BMNG01000016.1"/>
</dbReference>
<protein>
    <submittedName>
        <fullName evidence="1">Uncharacterized protein</fullName>
    </submittedName>
</protein>
<reference evidence="2" key="1">
    <citation type="journal article" date="2019" name="Int. J. Syst. Evol. Microbiol.">
        <title>The Global Catalogue of Microorganisms (GCM) 10K type strain sequencing project: providing services to taxonomists for standard genome sequencing and annotation.</title>
        <authorList>
            <consortium name="The Broad Institute Genomics Platform"/>
            <consortium name="The Broad Institute Genome Sequencing Center for Infectious Disease"/>
            <person name="Wu L."/>
            <person name="Ma J."/>
        </authorList>
    </citation>
    <scope>NUCLEOTIDE SEQUENCE [LARGE SCALE GENOMIC DNA]</scope>
    <source>
        <strain evidence="2">CGMCC 4.7349</strain>
    </source>
</reference>
<comment type="caution">
    <text evidence="1">The sequence shown here is derived from an EMBL/GenBank/DDBJ whole genome shotgun (WGS) entry which is preliminary data.</text>
</comment>
<name>A0ABQ2MN89_9ACTN</name>
<evidence type="ECO:0000313" key="2">
    <source>
        <dbReference type="Proteomes" id="UP000656881"/>
    </source>
</evidence>
<sequence>MPAIGKPTAPPSAVVLQDYDRHGRVWSLDTATGLLTPGSGRCHGFVHLTDAARGGHAPVAAALYAKGSGTTTLWLQFGPQSWDCSSVAVRQASEPDGHRLFTVFGARGPELELRYPAPDPGPADPTYDWIDTVADDFFLWAAERLTDDAEGAREALTEHFGTGFLPA</sequence>
<gene>
    <name evidence="1" type="ORF">GCM10012286_66070</name>
</gene>
<evidence type="ECO:0000313" key="1">
    <source>
        <dbReference type="EMBL" id="GGO54989.1"/>
    </source>
</evidence>
<proteinExistence type="predicted"/>
<dbReference type="Proteomes" id="UP000656881">
    <property type="component" value="Unassembled WGS sequence"/>
</dbReference>
<accession>A0ABQ2MN89</accession>
<organism evidence="1 2">
    <name type="scientific">Streptomyces lasiicapitis</name>
    <dbReference type="NCBI Taxonomy" id="1923961"/>
    <lineage>
        <taxon>Bacteria</taxon>
        <taxon>Bacillati</taxon>
        <taxon>Actinomycetota</taxon>
        <taxon>Actinomycetes</taxon>
        <taxon>Kitasatosporales</taxon>
        <taxon>Streptomycetaceae</taxon>
        <taxon>Streptomyces</taxon>
    </lineage>
</organism>
<keyword evidence="2" id="KW-1185">Reference proteome</keyword>
<dbReference type="EMBL" id="BMNG01000016">
    <property type="protein sequence ID" value="GGO54989.1"/>
    <property type="molecule type" value="Genomic_DNA"/>
</dbReference>